<keyword evidence="5 10" id="KW-1133">Transmembrane helix</keyword>
<dbReference type="SMART" id="SM00756">
    <property type="entry name" value="VKc"/>
    <property type="match status" value="1"/>
</dbReference>
<evidence type="ECO:0000256" key="7">
    <source>
        <dbReference type="ARBA" id="ARBA00023136"/>
    </source>
</evidence>
<evidence type="ECO:0000313" key="13">
    <source>
        <dbReference type="Proteomes" id="UP000229385"/>
    </source>
</evidence>
<protein>
    <recommendedName>
        <fullName evidence="11">Vitamin K epoxide reductase domain-containing protein</fullName>
    </recommendedName>
</protein>
<keyword evidence="4" id="KW-0874">Quinone</keyword>
<dbReference type="GO" id="GO:0016020">
    <property type="term" value="C:membrane"/>
    <property type="evidence" value="ECO:0007669"/>
    <property type="project" value="UniProtKB-SubCell"/>
</dbReference>
<evidence type="ECO:0000256" key="10">
    <source>
        <dbReference type="SAM" id="Phobius"/>
    </source>
</evidence>
<gene>
    <name evidence="12" type="ORF">CO174_04300</name>
</gene>
<feature type="transmembrane region" description="Helical" evidence="10">
    <location>
        <begin position="5"/>
        <end position="25"/>
    </location>
</feature>
<comment type="caution">
    <text evidence="12">The sequence shown here is derived from an EMBL/GenBank/DDBJ whole genome shotgun (WGS) entry which is preliminary data.</text>
</comment>
<dbReference type="Proteomes" id="UP000229385">
    <property type="component" value="Unassembled WGS sequence"/>
</dbReference>
<evidence type="ECO:0000256" key="3">
    <source>
        <dbReference type="ARBA" id="ARBA00022692"/>
    </source>
</evidence>
<evidence type="ECO:0000256" key="2">
    <source>
        <dbReference type="ARBA" id="ARBA00006214"/>
    </source>
</evidence>
<sequence length="144" mass="15762">MKKKLVMWIGGFALIGTLLSIYALLHKYGFATGAVCNINDTFSCDIVNQSSYSFIFGIPVSLLGVVAYGFMLLAAVLKLRNMNDIQITQFLLVASIGGLLFSFYLTSIEAFVLYAWCLICIGQQLAIIGIAALTTKLYLLEKAK</sequence>
<evidence type="ECO:0000256" key="5">
    <source>
        <dbReference type="ARBA" id="ARBA00022989"/>
    </source>
</evidence>
<keyword evidence="9" id="KW-0676">Redox-active center</keyword>
<dbReference type="InterPro" id="IPR012932">
    <property type="entry name" value="VKOR"/>
</dbReference>
<dbReference type="InterPro" id="IPR038354">
    <property type="entry name" value="VKOR_sf"/>
</dbReference>
<dbReference type="AlphaFoldDB" id="A0A2M7XBE9"/>
<keyword evidence="6" id="KW-0560">Oxidoreductase</keyword>
<feature type="transmembrane region" description="Helical" evidence="10">
    <location>
        <begin position="52"/>
        <end position="77"/>
    </location>
</feature>
<dbReference type="Gene3D" id="1.20.1440.130">
    <property type="entry name" value="VKOR domain"/>
    <property type="match status" value="1"/>
</dbReference>
<keyword evidence="3 10" id="KW-0812">Transmembrane</keyword>
<evidence type="ECO:0000256" key="4">
    <source>
        <dbReference type="ARBA" id="ARBA00022719"/>
    </source>
</evidence>
<comment type="similarity">
    <text evidence="2">Belongs to the VKOR family.</text>
</comment>
<dbReference type="GO" id="GO:0048038">
    <property type="term" value="F:quinone binding"/>
    <property type="evidence" value="ECO:0007669"/>
    <property type="project" value="UniProtKB-KW"/>
</dbReference>
<dbReference type="CDD" id="cd12916">
    <property type="entry name" value="VKOR_1"/>
    <property type="match status" value="1"/>
</dbReference>
<evidence type="ECO:0000256" key="8">
    <source>
        <dbReference type="ARBA" id="ARBA00023157"/>
    </source>
</evidence>
<proteinExistence type="inferred from homology"/>
<accession>A0A2M7XBE9</accession>
<organism evidence="12 13">
    <name type="scientific">Candidatus Uhrbacteria bacterium CG_4_9_14_3_um_filter_50_9</name>
    <dbReference type="NCBI Taxonomy" id="1975035"/>
    <lineage>
        <taxon>Bacteria</taxon>
        <taxon>Candidatus Uhriibacteriota</taxon>
    </lineage>
</organism>
<feature type="transmembrane region" description="Helical" evidence="10">
    <location>
        <begin position="113"/>
        <end position="139"/>
    </location>
</feature>
<feature type="domain" description="Vitamin K epoxide reductase" evidence="11">
    <location>
        <begin position="2"/>
        <end position="138"/>
    </location>
</feature>
<dbReference type="InterPro" id="IPR044698">
    <property type="entry name" value="VKOR/LTO1"/>
</dbReference>
<keyword evidence="8" id="KW-1015">Disulfide bond</keyword>
<dbReference type="EMBL" id="PFWU01000046">
    <property type="protein sequence ID" value="PJA45221.1"/>
    <property type="molecule type" value="Genomic_DNA"/>
</dbReference>
<name>A0A2M7XBE9_9BACT</name>
<dbReference type="GO" id="GO:0016491">
    <property type="term" value="F:oxidoreductase activity"/>
    <property type="evidence" value="ECO:0007669"/>
    <property type="project" value="UniProtKB-KW"/>
</dbReference>
<dbReference type="PANTHER" id="PTHR34573">
    <property type="entry name" value="VKC DOMAIN-CONTAINING PROTEIN"/>
    <property type="match status" value="1"/>
</dbReference>
<dbReference type="PANTHER" id="PTHR34573:SF1">
    <property type="entry name" value="VITAMIN K EPOXIDE REDUCTASE DOMAIN-CONTAINING PROTEIN"/>
    <property type="match status" value="1"/>
</dbReference>
<evidence type="ECO:0000256" key="9">
    <source>
        <dbReference type="ARBA" id="ARBA00023284"/>
    </source>
</evidence>
<evidence type="ECO:0000256" key="6">
    <source>
        <dbReference type="ARBA" id="ARBA00023002"/>
    </source>
</evidence>
<feature type="transmembrane region" description="Helical" evidence="10">
    <location>
        <begin position="89"/>
        <end position="107"/>
    </location>
</feature>
<evidence type="ECO:0000256" key="1">
    <source>
        <dbReference type="ARBA" id="ARBA00004141"/>
    </source>
</evidence>
<dbReference type="Pfam" id="PF07884">
    <property type="entry name" value="VKOR"/>
    <property type="match status" value="1"/>
</dbReference>
<evidence type="ECO:0000259" key="11">
    <source>
        <dbReference type="SMART" id="SM00756"/>
    </source>
</evidence>
<keyword evidence="7 10" id="KW-0472">Membrane</keyword>
<reference evidence="13" key="1">
    <citation type="submission" date="2017-09" db="EMBL/GenBank/DDBJ databases">
        <title>Depth-based differentiation of microbial function through sediment-hosted aquifers and enrichment of novel symbionts in the deep terrestrial subsurface.</title>
        <authorList>
            <person name="Probst A.J."/>
            <person name="Ladd B."/>
            <person name="Jarett J.K."/>
            <person name="Geller-Mcgrath D.E."/>
            <person name="Sieber C.M.K."/>
            <person name="Emerson J.B."/>
            <person name="Anantharaman K."/>
            <person name="Thomas B.C."/>
            <person name="Malmstrom R."/>
            <person name="Stieglmeier M."/>
            <person name="Klingl A."/>
            <person name="Woyke T."/>
            <person name="Ryan C.M."/>
            <person name="Banfield J.F."/>
        </authorList>
    </citation>
    <scope>NUCLEOTIDE SEQUENCE [LARGE SCALE GENOMIC DNA]</scope>
</reference>
<comment type="subcellular location">
    <subcellularLocation>
        <location evidence="1">Membrane</location>
        <topology evidence="1">Multi-pass membrane protein</topology>
    </subcellularLocation>
</comment>
<evidence type="ECO:0000313" key="12">
    <source>
        <dbReference type="EMBL" id="PJA45221.1"/>
    </source>
</evidence>